<protein>
    <submittedName>
        <fullName evidence="2">Uncharacterized protein</fullName>
    </submittedName>
</protein>
<proteinExistence type="predicted"/>
<name>A0ABR4RRR9_9LACO</name>
<organism evidence="2 3">
    <name type="scientific">Ligilactobacillus animalis</name>
    <dbReference type="NCBI Taxonomy" id="1605"/>
    <lineage>
        <taxon>Bacteria</taxon>
        <taxon>Bacillati</taxon>
        <taxon>Bacillota</taxon>
        <taxon>Bacilli</taxon>
        <taxon>Lactobacillales</taxon>
        <taxon>Lactobacillaceae</taxon>
        <taxon>Ligilactobacillus</taxon>
    </lineage>
</organism>
<keyword evidence="1" id="KW-0472">Membrane</keyword>
<keyword evidence="1" id="KW-1133">Transmembrane helix</keyword>
<evidence type="ECO:0000256" key="1">
    <source>
        <dbReference type="SAM" id="Phobius"/>
    </source>
</evidence>
<feature type="transmembrane region" description="Helical" evidence="1">
    <location>
        <begin position="5"/>
        <end position="24"/>
    </location>
</feature>
<sequence length="189" mass="21932">MLEKIFKLSIYISAYIPIFMMIFLANLKSFSSKNISILWNKNPVLWWIFIVISILSLTPLLWWLYMLNRSYQTNSKEKIEINGADLKDADVLNFFVTFIVPILSLDPTSLPSIVMNFFLLLIEAIYVINNNTIYNNILLILMGYHIYTFSDDNVVITRIPKDEVIFENIGAKQVGATNIYYIGKQNKVN</sequence>
<keyword evidence="3" id="KW-1185">Reference proteome</keyword>
<dbReference type="RefSeq" id="WP_035447268.1">
    <property type="nucleotide sequence ID" value="NZ_CP195054.1"/>
</dbReference>
<reference evidence="2 3" key="1">
    <citation type="submission" date="2014-04" db="EMBL/GenBank/DDBJ databases">
        <title>Draft Genome Sequence of Lactobacillus animalis 381-IL-28.</title>
        <authorList>
            <person name="Sturino J.M."/>
            <person name="Rajendran M."/>
            <person name="Altermann E."/>
        </authorList>
    </citation>
    <scope>NUCLEOTIDE SEQUENCE [LARGE SCALE GENOMIC DNA]</scope>
    <source>
        <strain evidence="2 3">381-IL-28</strain>
    </source>
</reference>
<dbReference type="Proteomes" id="UP000027129">
    <property type="component" value="Unassembled WGS sequence"/>
</dbReference>
<evidence type="ECO:0000313" key="3">
    <source>
        <dbReference type="Proteomes" id="UP000027129"/>
    </source>
</evidence>
<comment type="caution">
    <text evidence="2">The sequence shown here is derived from an EMBL/GenBank/DDBJ whole genome shotgun (WGS) entry which is preliminary data.</text>
</comment>
<gene>
    <name evidence="2" type="ORF">Lani381_0391</name>
</gene>
<keyword evidence="1" id="KW-0812">Transmembrane</keyword>
<feature type="transmembrane region" description="Helical" evidence="1">
    <location>
        <begin position="44"/>
        <end position="65"/>
    </location>
</feature>
<dbReference type="EMBL" id="JMHU01000004">
    <property type="protein sequence ID" value="KDA46371.1"/>
    <property type="molecule type" value="Genomic_DNA"/>
</dbReference>
<accession>A0ABR4RRR9</accession>
<evidence type="ECO:0000313" key="2">
    <source>
        <dbReference type="EMBL" id="KDA46371.1"/>
    </source>
</evidence>